<dbReference type="InterPro" id="IPR019300">
    <property type="entry name" value="CooT"/>
</dbReference>
<gene>
    <name evidence="1" type="ORF">SAMN05216233_10593</name>
</gene>
<proteinExistence type="predicted"/>
<dbReference type="Pfam" id="PF10133">
    <property type="entry name" value="CooT"/>
    <property type="match status" value="1"/>
</dbReference>
<evidence type="ECO:0000313" key="2">
    <source>
        <dbReference type="Proteomes" id="UP000198870"/>
    </source>
</evidence>
<protein>
    <submittedName>
        <fullName evidence="1">Predicted RNA-binding protein</fullName>
    </submittedName>
</protein>
<reference evidence="1 2" key="1">
    <citation type="submission" date="2016-10" db="EMBL/GenBank/DDBJ databases">
        <authorList>
            <person name="de Groot N.N."/>
        </authorList>
    </citation>
    <scope>NUCLEOTIDE SEQUENCE [LARGE SCALE GENOMIC DNA]</scope>
    <source>
        <strain evidence="1 2">AA1</strain>
    </source>
</reference>
<dbReference type="Proteomes" id="UP000198870">
    <property type="component" value="Unassembled WGS sequence"/>
</dbReference>
<evidence type="ECO:0000313" key="1">
    <source>
        <dbReference type="EMBL" id="SCY20350.1"/>
    </source>
</evidence>
<dbReference type="OrthoDB" id="5422162at2"/>
<name>A0A1G5E0R5_9BACT</name>
<dbReference type="AlphaFoldDB" id="A0A1G5E0R5"/>
<accession>A0A1G5E0R5</accession>
<organism evidence="1 2">
    <name type="scientific">Desulfoluna spongiiphila</name>
    <dbReference type="NCBI Taxonomy" id="419481"/>
    <lineage>
        <taxon>Bacteria</taxon>
        <taxon>Pseudomonadati</taxon>
        <taxon>Thermodesulfobacteriota</taxon>
        <taxon>Desulfobacteria</taxon>
        <taxon>Desulfobacterales</taxon>
        <taxon>Desulfolunaceae</taxon>
        <taxon>Desulfoluna</taxon>
    </lineage>
</organism>
<dbReference type="STRING" id="419481.SAMN05216233_10593"/>
<keyword evidence="2" id="KW-1185">Reference proteome</keyword>
<sequence>MCESNVYLKHGDKEELVMENVAAITPADNGVYVLRGLLGEVKEVKGILADINLMAHRIVFTHAS</sequence>
<dbReference type="EMBL" id="FMUX01000005">
    <property type="protein sequence ID" value="SCY20350.1"/>
    <property type="molecule type" value="Genomic_DNA"/>
</dbReference>
<dbReference type="RefSeq" id="WP_092210263.1">
    <property type="nucleotide sequence ID" value="NZ_FMUX01000005.1"/>
</dbReference>